<sequence>MLYTIVYKILSEWRKLMIRIILVAIFLLLYSIISLILYPAVWLIGKFNKKAKDKSSLFIVKNSFKVVRFLSGTKTTVIGYDRIPKDEPVLFVGNHKSYFDIVISYSLMPGLTGFVAKKELKKVPVISWWMRNLYCLFLDRNDTREGLKTILEGIDYIKKGISIVIFPEGTTSHTLDLLPFKEGSFKFAEKTGCKIIPMVQNNTRACFENQFPRIKKAHTIIEFGEPIDIKSLPKEERKFIGNYVRDIINEIQLKNEELV</sequence>
<dbReference type="CDD" id="cd07989">
    <property type="entry name" value="LPLAT_AGPAT-like"/>
    <property type="match status" value="1"/>
</dbReference>
<dbReference type="GO" id="GO:0003841">
    <property type="term" value="F:1-acylglycerol-3-phosphate O-acyltransferase activity"/>
    <property type="evidence" value="ECO:0007669"/>
    <property type="project" value="UniProtKB-UniRule"/>
</dbReference>
<dbReference type="eggNOG" id="COG0204">
    <property type="taxonomic scope" value="Bacteria"/>
</dbReference>
<protein>
    <recommendedName>
        <fullName evidence="7">1-acyl-sn-glycerol-3-phosphate acyltransferase</fullName>
        <ecNumber evidence="7">2.3.1.51</ecNumber>
    </recommendedName>
</protein>
<evidence type="ECO:0000256" key="4">
    <source>
        <dbReference type="ARBA" id="ARBA00022679"/>
    </source>
</evidence>
<accession>D4RYB4</accession>
<evidence type="ECO:0000256" key="2">
    <source>
        <dbReference type="ARBA" id="ARBA00008655"/>
    </source>
</evidence>
<comment type="similarity">
    <text evidence="2 7">Belongs to the 1-acyl-sn-glycerol-3-phosphate acyltransferase family.</text>
</comment>
<evidence type="ECO:0000256" key="3">
    <source>
        <dbReference type="ARBA" id="ARBA00022516"/>
    </source>
</evidence>
<dbReference type="Pfam" id="PF01553">
    <property type="entry name" value="Acyltransferase"/>
    <property type="match status" value="1"/>
</dbReference>
<keyword evidence="7" id="KW-0594">Phospholipid biosynthesis</keyword>
<dbReference type="GO" id="GO:0016020">
    <property type="term" value="C:membrane"/>
    <property type="evidence" value="ECO:0007669"/>
    <property type="project" value="InterPro"/>
</dbReference>
<comment type="domain">
    <text evidence="7">The HXXXXD motif is essential for acyltransferase activity and may constitute the binding site for the phosphate moiety of the glycerol-3-phosphate.</text>
</comment>
<keyword evidence="5 7" id="KW-0443">Lipid metabolism</keyword>
<keyword evidence="8" id="KW-1133">Transmembrane helix</keyword>
<dbReference type="InterPro" id="IPR004552">
    <property type="entry name" value="AGP_acyltrans"/>
</dbReference>
<comment type="caution">
    <text evidence="10">The sequence shown here is derived from an EMBL/GenBank/DDBJ whole genome shotgun (WGS) entry which is preliminary data.</text>
</comment>
<proteinExistence type="inferred from homology"/>
<keyword evidence="8" id="KW-0812">Transmembrane</keyword>
<evidence type="ECO:0000256" key="5">
    <source>
        <dbReference type="ARBA" id="ARBA00023098"/>
    </source>
</evidence>
<dbReference type="Proteomes" id="UP000006238">
    <property type="component" value="Unassembled WGS sequence"/>
</dbReference>
<dbReference type="EC" id="2.3.1.51" evidence="7"/>
<evidence type="ECO:0000256" key="6">
    <source>
        <dbReference type="ARBA" id="ARBA00023315"/>
    </source>
</evidence>
<evidence type="ECO:0000313" key="11">
    <source>
        <dbReference type="Proteomes" id="UP000006238"/>
    </source>
</evidence>
<dbReference type="PANTHER" id="PTHR10434">
    <property type="entry name" value="1-ACYL-SN-GLYCEROL-3-PHOSPHATE ACYLTRANSFERASE"/>
    <property type="match status" value="1"/>
</dbReference>
<evidence type="ECO:0000256" key="1">
    <source>
        <dbReference type="ARBA" id="ARBA00005189"/>
    </source>
</evidence>
<keyword evidence="8" id="KW-0472">Membrane</keyword>
<dbReference type="STRING" id="45851.BHV86_01985"/>
<organism evidence="10 11">
    <name type="scientific">Eshraghiella crossota DSM 2876</name>
    <dbReference type="NCBI Taxonomy" id="511680"/>
    <lineage>
        <taxon>Bacteria</taxon>
        <taxon>Bacillati</taxon>
        <taxon>Bacillota</taxon>
        <taxon>Clostridia</taxon>
        <taxon>Lachnospirales</taxon>
        <taxon>Lachnospiraceae</taxon>
        <taxon>Eshraghiella</taxon>
    </lineage>
</organism>
<evidence type="ECO:0000313" key="10">
    <source>
        <dbReference type="EMBL" id="EFF69014.1"/>
    </source>
</evidence>
<evidence type="ECO:0000259" key="9">
    <source>
        <dbReference type="SMART" id="SM00563"/>
    </source>
</evidence>
<dbReference type="SUPFAM" id="SSF69593">
    <property type="entry name" value="Glycerol-3-phosphate (1)-acyltransferase"/>
    <property type="match status" value="1"/>
</dbReference>
<reference evidence="10 11" key="1">
    <citation type="submission" date="2010-02" db="EMBL/GenBank/DDBJ databases">
        <authorList>
            <person name="Weinstock G."/>
            <person name="Sodergren E."/>
            <person name="Clifton S."/>
            <person name="Fulton L."/>
            <person name="Fulton B."/>
            <person name="Courtney L."/>
            <person name="Fronick C."/>
            <person name="Harrison M."/>
            <person name="Strong C."/>
            <person name="Farmer C."/>
            <person name="Delahaunty K."/>
            <person name="Markovic C."/>
            <person name="Hall O."/>
            <person name="Minx P."/>
            <person name="Tomlinson C."/>
            <person name="Mitreva M."/>
            <person name="Nelson J."/>
            <person name="Hou S."/>
            <person name="Wollam A."/>
            <person name="Pepin K.H."/>
            <person name="Johnson M."/>
            <person name="Bhonagiri V."/>
            <person name="Zhang X."/>
            <person name="Suruliraj S."/>
            <person name="Warren W."/>
            <person name="Chinwalla A."/>
            <person name="Mardis E.R."/>
            <person name="Wilson R.K."/>
        </authorList>
    </citation>
    <scope>NUCLEOTIDE SEQUENCE [LARGE SCALE GENOMIC DNA]</scope>
    <source>
        <strain evidence="10 11">DSM 2876</strain>
    </source>
</reference>
<dbReference type="HOGENOM" id="CLU_027938_6_1_9"/>
<keyword evidence="7" id="KW-1208">Phospholipid metabolism</keyword>
<evidence type="ECO:0000256" key="8">
    <source>
        <dbReference type="SAM" id="Phobius"/>
    </source>
</evidence>
<dbReference type="AlphaFoldDB" id="D4RYB4"/>
<evidence type="ECO:0000256" key="7">
    <source>
        <dbReference type="RuleBase" id="RU361267"/>
    </source>
</evidence>
<dbReference type="SMART" id="SM00563">
    <property type="entry name" value="PlsC"/>
    <property type="match status" value="1"/>
</dbReference>
<keyword evidence="4 7" id="KW-0808">Transferase</keyword>
<name>D4RYB4_9FIRM</name>
<keyword evidence="3 7" id="KW-0444">Lipid biosynthesis</keyword>
<dbReference type="EMBL" id="ABWN01000022">
    <property type="protein sequence ID" value="EFF69014.1"/>
    <property type="molecule type" value="Genomic_DNA"/>
</dbReference>
<dbReference type="PANTHER" id="PTHR10434:SF64">
    <property type="entry name" value="1-ACYL-SN-GLYCEROL-3-PHOSPHATE ACYLTRANSFERASE-RELATED"/>
    <property type="match status" value="1"/>
</dbReference>
<dbReference type="GO" id="GO:0006654">
    <property type="term" value="P:phosphatidic acid biosynthetic process"/>
    <property type="evidence" value="ECO:0007669"/>
    <property type="project" value="TreeGrafter"/>
</dbReference>
<dbReference type="NCBIfam" id="TIGR00530">
    <property type="entry name" value="AGP_acyltrn"/>
    <property type="match status" value="1"/>
</dbReference>
<keyword evidence="6 7" id="KW-0012">Acyltransferase</keyword>
<feature type="domain" description="Phospholipid/glycerol acyltransferase" evidence="9">
    <location>
        <begin position="89"/>
        <end position="203"/>
    </location>
</feature>
<feature type="transmembrane region" description="Helical" evidence="8">
    <location>
        <begin position="20"/>
        <end position="44"/>
    </location>
</feature>
<comment type="pathway">
    <text evidence="1">Lipid metabolism.</text>
</comment>
<gene>
    <name evidence="10" type="ORF">BUTYVIB_00819</name>
</gene>
<comment type="catalytic activity">
    <reaction evidence="7">
        <text>a 1-acyl-sn-glycero-3-phosphate + an acyl-CoA = a 1,2-diacyl-sn-glycero-3-phosphate + CoA</text>
        <dbReference type="Rhea" id="RHEA:19709"/>
        <dbReference type="ChEBI" id="CHEBI:57287"/>
        <dbReference type="ChEBI" id="CHEBI:57970"/>
        <dbReference type="ChEBI" id="CHEBI:58342"/>
        <dbReference type="ChEBI" id="CHEBI:58608"/>
        <dbReference type="EC" id="2.3.1.51"/>
    </reaction>
</comment>
<keyword evidence="11" id="KW-1185">Reference proteome</keyword>
<dbReference type="InterPro" id="IPR002123">
    <property type="entry name" value="Plipid/glycerol_acylTrfase"/>
</dbReference>